<dbReference type="SMART" id="SM00855">
    <property type="entry name" value="PGAM"/>
    <property type="match status" value="1"/>
</dbReference>
<evidence type="ECO:0000313" key="4">
    <source>
        <dbReference type="Proteomes" id="UP000320338"/>
    </source>
</evidence>
<reference evidence="3 4" key="1">
    <citation type="submission" date="2019-06" db="EMBL/GenBank/DDBJ databases">
        <title>Whole genome shotgun sequence of Pseudonocardia hydrocarbonoxydans NBRC 14498.</title>
        <authorList>
            <person name="Hosoyama A."/>
            <person name="Uohara A."/>
            <person name="Ohji S."/>
            <person name="Ichikawa N."/>
        </authorList>
    </citation>
    <scope>NUCLEOTIDE SEQUENCE [LARGE SCALE GENOMIC DNA]</scope>
    <source>
        <strain evidence="3 4">NBRC 14498</strain>
    </source>
</reference>
<dbReference type="InterPro" id="IPR013078">
    <property type="entry name" value="His_Pase_superF_clade-1"/>
</dbReference>
<dbReference type="InterPro" id="IPR001345">
    <property type="entry name" value="PG/BPGM_mutase_AS"/>
</dbReference>
<gene>
    <name evidence="3" type="primary">gpm_2</name>
    <name evidence="3" type="ORF">PHY01_17440</name>
</gene>
<evidence type="ECO:0000256" key="1">
    <source>
        <dbReference type="PIRSR" id="PIRSR613078-1"/>
    </source>
</evidence>
<dbReference type="Gene3D" id="3.40.50.1240">
    <property type="entry name" value="Phosphoglycerate mutase-like"/>
    <property type="match status" value="1"/>
</dbReference>
<protein>
    <submittedName>
        <fullName evidence="3">Phosphoglycerate mutase</fullName>
    </submittedName>
</protein>
<feature type="binding site" evidence="2">
    <location>
        <begin position="10"/>
        <end position="17"/>
    </location>
    <ligand>
        <name>substrate</name>
    </ligand>
</feature>
<comment type="caution">
    <text evidence="3">The sequence shown here is derived from an EMBL/GenBank/DDBJ whole genome shotgun (WGS) entry which is preliminary data.</text>
</comment>
<dbReference type="RefSeq" id="WP_141278035.1">
    <property type="nucleotide sequence ID" value="NZ_BAAARZ010000016.1"/>
</dbReference>
<keyword evidence="4" id="KW-1185">Reference proteome</keyword>
<name>A0A4Y3WMI8_9PSEU</name>
<dbReference type="Pfam" id="PF00300">
    <property type="entry name" value="His_Phos_1"/>
    <property type="match status" value="1"/>
</dbReference>
<dbReference type="OrthoDB" id="9781415at2"/>
<dbReference type="EMBL" id="BJNG01000015">
    <property type="protein sequence ID" value="GEC19461.1"/>
    <property type="molecule type" value="Genomic_DNA"/>
</dbReference>
<dbReference type="Proteomes" id="UP000320338">
    <property type="component" value="Unassembled WGS sequence"/>
</dbReference>
<proteinExistence type="predicted"/>
<dbReference type="AlphaFoldDB" id="A0A4Y3WMI8"/>
<dbReference type="InterPro" id="IPR050275">
    <property type="entry name" value="PGM_Phosphatase"/>
</dbReference>
<dbReference type="CDD" id="cd07067">
    <property type="entry name" value="HP_PGM_like"/>
    <property type="match status" value="1"/>
</dbReference>
<dbReference type="PANTHER" id="PTHR48100">
    <property type="entry name" value="BROAD-SPECIFICITY PHOSPHATASE YOR283W-RELATED"/>
    <property type="match status" value="1"/>
</dbReference>
<feature type="active site" description="Tele-phosphohistidine intermediate" evidence="1">
    <location>
        <position position="11"/>
    </location>
</feature>
<organism evidence="3 4">
    <name type="scientific">Pseudonocardia hydrocarbonoxydans</name>
    <dbReference type="NCBI Taxonomy" id="76726"/>
    <lineage>
        <taxon>Bacteria</taxon>
        <taxon>Bacillati</taxon>
        <taxon>Actinomycetota</taxon>
        <taxon>Actinomycetes</taxon>
        <taxon>Pseudonocardiales</taxon>
        <taxon>Pseudonocardiaceae</taxon>
        <taxon>Pseudonocardia</taxon>
    </lineage>
</organism>
<evidence type="ECO:0000313" key="3">
    <source>
        <dbReference type="EMBL" id="GEC19461.1"/>
    </source>
</evidence>
<feature type="binding site" evidence="2">
    <location>
        <position position="60"/>
    </location>
    <ligand>
        <name>substrate</name>
    </ligand>
</feature>
<sequence length="208" mass="22319">MTLRQLVLLRHGQTDHNATGRMQGHHDSHLTAEGFAQAAVVAPEVARLKPARLISSDLRRAADTAAVVASACGVSVEIDPRLRETHLGEWQGRTVPEIEARWPGAIAVWRQDPNWAPPGGESRIEVVRRSTPVVDELDDAMADGSESSTAVLVAHGGMIAGLVCGLLAMPIEAWPAIGGIGNCRWAALARRADHPRWRLVGYNVGTEG</sequence>
<dbReference type="GO" id="GO:0016791">
    <property type="term" value="F:phosphatase activity"/>
    <property type="evidence" value="ECO:0007669"/>
    <property type="project" value="TreeGrafter"/>
</dbReference>
<accession>A0A4Y3WMI8</accession>
<dbReference type="SUPFAM" id="SSF53254">
    <property type="entry name" value="Phosphoglycerate mutase-like"/>
    <property type="match status" value="1"/>
</dbReference>
<evidence type="ECO:0000256" key="2">
    <source>
        <dbReference type="PIRSR" id="PIRSR613078-2"/>
    </source>
</evidence>
<dbReference type="GO" id="GO:0005737">
    <property type="term" value="C:cytoplasm"/>
    <property type="evidence" value="ECO:0007669"/>
    <property type="project" value="TreeGrafter"/>
</dbReference>
<dbReference type="PROSITE" id="PS00175">
    <property type="entry name" value="PG_MUTASE"/>
    <property type="match status" value="1"/>
</dbReference>
<feature type="active site" description="Proton donor/acceptor" evidence="1">
    <location>
        <position position="84"/>
    </location>
</feature>
<dbReference type="PANTHER" id="PTHR48100:SF62">
    <property type="entry name" value="GLUCOSYL-3-PHOSPHOGLYCERATE PHOSPHATASE"/>
    <property type="match status" value="1"/>
</dbReference>
<dbReference type="InterPro" id="IPR029033">
    <property type="entry name" value="His_PPase_superfam"/>
</dbReference>